<dbReference type="AlphaFoldDB" id="A0A0N4US17"/>
<dbReference type="Proteomes" id="UP000038040">
    <property type="component" value="Unplaced"/>
</dbReference>
<dbReference type="Gene3D" id="3.10.200.10">
    <property type="entry name" value="Alpha carbonic anhydrase"/>
    <property type="match status" value="1"/>
</dbReference>
<gene>
    <name evidence="3" type="ORF">DME_LOCUS4245</name>
</gene>
<feature type="domain" description="Alpha-carbonic anhydrase" evidence="2">
    <location>
        <begin position="11"/>
        <end position="239"/>
    </location>
</feature>
<evidence type="ECO:0000259" key="2">
    <source>
        <dbReference type="PROSITE" id="PS51144"/>
    </source>
</evidence>
<dbReference type="GO" id="GO:0004089">
    <property type="term" value="F:carbonate dehydratase activity"/>
    <property type="evidence" value="ECO:0007669"/>
    <property type="project" value="InterPro"/>
</dbReference>
<protein>
    <submittedName>
        <fullName evidence="6">Alpha-carbonic anhydrase domain-containing protein</fullName>
    </submittedName>
</protein>
<evidence type="ECO:0000256" key="1">
    <source>
        <dbReference type="ARBA" id="ARBA00010718"/>
    </source>
</evidence>
<evidence type="ECO:0000313" key="6">
    <source>
        <dbReference type="WBParaSite" id="DME_0001084901-mRNA-1"/>
    </source>
</evidence>
<comment type="similarity">
    <text evidence="1">Belongs to the alpha-carbonic anhydrase family.</text>
</comment>
<dbReference type="InterPro" id="IPR001148">
    <property type="entry name" value="CA_dom"/>
</dbReference>
<sequence>MPLVSISIKIPPYGYDDDDGPNQWEGSCQIGLKQSPVDITSSSTDLDALPLFQFENYGKTGDIILQNTGTTIVASGFDKWSEVPFIQSGGLRSKYILKFFHLHWGQSDIVGSEHSFSSFRYPAELHLVHAKEGHSLDDVTLDSDVMAIIAFFIKLGNDDRSFYQLEPLMKDIIEFGPCTPLPSGSKTSLHNFNLTNFLIGSTETFYQYEGSLSTPPCSEAVVWTLMADPLIITDKQVTF</sequence>
<dbReference type="STRING" id="318479.A0A0N4US17"/>
<dbReference type="OrthoDB" id="429145at2759"/>
<proteinExistence type="inferred from homology"/>
<evidence type="ECO:0000313" key="5">
    <source>
        <dbReference type="Proteomes" id="UP000274756"/>
    </source>
</evidence>
<dbReference type="SUPFAM" id="SSF51069">
    <property type="entry name" value="Carbonic anhydrase"/>
    <property type="match status" value="1"/>
</dbReference>
<dbReference type="GO" id="GO:0005737">
    <property type="term" value="C:cytoplasm"/>
    <property type="evidence" value="ECO:0007669"/>
    <property type="project" value="TreeGrafter"/>
</dbReference>
<dbReference type="CDD" id="cd00326">
    <property type="entry name" value="alpha_CA"/>
    <property type="match status" value="1"/>
</dbReference>
<evidence type="ECO:0000313" key="4">
    <source>
        <dbReference type="Proteomes" id="UP000038040"/>
    </source>
</evidence>
<accession>A0A0N4US17</accession>
<dbReference type="GO" id="GO:0008270">
    <property type="term" value="F:zinc ion binding"/>
    <property type="evidence" value="ECO:0007669"/>
    <property type="project" value="InterPro"/>
</dbReference>
<dbReference type="WBParaSite" id="DME_0001084901-mRNA-1">
    <property type="protein sequence ID" value="DME_0001084901-mRNA-1"/>
    <property type="gene ID" value="DME_0001084901"/>
</dbReference>
<evidence type="ECO:0000313" key="3">
    <source>
        <dbReference type="EMBL" id="VDN54272.1"/>
    </source>
</evidence>
<dbReference type="PANTHER" id="PTHR18952:SF250">
    <property type="entry name" value="CARBONIC ANHYDRASE 5-RELATED"/>
    <property type="match status" value="1"/>
</dbReference>
<dbReference type="InterPro" id="IPR023561">
    <property type="entry name" value="Carbonic_anhydrase_a-class"/>
</dbReference>
<name>A0A0N4US17_DRAME</name>
<dbReference type="EMBL" id="UYYG01000463">
    <property type="protein sequence ID" value="VDN54272.1"/>
    <property type="molecule type" value="Genomic_DNA"/>
</dbReference>
<dbReference type="PROSITE" id="PS51144">
    <property type="entry name" value="ALPHA_CA_2"/>
    <property type="match status" value="1"/>
</dbReference>
<reference evidence="6" key="1">
    <citation type="submission" date="2017-02" db="UniProtKB">
        <authorList>
            <consortium name="WormBaseParasite"/>
        </authorList>
    </citation>
    <scope>IDENTIFICATION</scope>
</reference>
<dbReference type="PANTHER" id="PTHR18952">
    <property type="entry name" value="CARBONIC ANHYDRASE"/>
    <property type="match status" value="1"/>
</dbReference>
<dbReference type="Pfam" id="PF00194">
    <property type="entry name" value="Carb_anhydrase"/>
    <property type="match status" value="1"/>
</dbReference>
<reference evidence="3 5" key="2">
    <citation type="submission" date="2018-11" db="EMBL/GenBank/DDBJ databases">
        <authorList>
            <consortium name="Pathogen Informatics"/>
        </authorList>
    </citation>
    <scope>NUCLEOTIDE SEQUENCE [LARGE SCALE GENOMIC DNA]</scope>
</reference>
<organism evidence="4 6">
    <name type="scientific">Dracunculus medinensis</name>
    <name type="common">Guinea worm</name>
    <dbReference type="NCBI Taxonomy" id="318479"/>
    <lineage>
        <taxon>Eukaryota</taxon>
        <taxon>Metazoa</taxon>
        <taxon>Ecdysozoa</taxon>
        <taxon>Nematoda</taxon>
        <taxon>Chromadorea</taxon>
        <taxon>Rhabditida</taxon>
        <taxon>Spirurina</taxon>
        <taxon>Dracunculoidea</taxon>
        <taxon>Dracunculidae</taxon>
        <taxon>Dracunculus</taxon>
    </lineage>
</organism>
<dbReference type="InterPro" id="IPR036398">
    <property type="entry name" value="CA_dom_sf"/>
</dbReference>
<keyword evidence="5" id="KW-1185">Reference proteome</keyword>
<dbReference type="Proteomes" id="UP000274756">
    <property type="component" value="Unassembled WGS sequence"/>
</dbReference>
<dbReference type="SMART" id="SM01057">
    <property type="entry name" value="Carb_anhydrase"/>
    <property type="match status" value="1"/>
</dbReference>